<dbReference type="PANTHER" id="PTHR23138:SF142">
    <property type="entry name" value="RAN-BINDING PROTEIN 3B-RELATED"/>
    <property type="match status" value="1"/>
</dbReference>
<feature type="compositionally biased region" description="Basic and acidic residues" evidence="3">
    <location>
        <begin position="21"/>
        <end position="76"/>
    </location>
</feature>
<dbReference type="InterPro" id="IPR045255">
    <property type="entry name" value="RanBP1-like"/>
</dbReference>
<organism evidence="5 6">
    <name type="scientific">Zancudomyces culisetae</name>
    <name type="common">Gut fungus</name>
    <name type="synonym">Smittium culisetae</name>
    <dbReference type="NCBI Taxonomy" id="1213189"/>
    <lineage>
        <taxon>Eukaryota</taxon>
        <taxon>Fungi</taxon>
        <taxon>Fungi incertae sedis</taxon>
        <taxon>Zoopagomycota</taxon>
        <taxon>Kickxellomycotina</taxon>
        <taxon>Harpellomycetes</taxon>
        <taxon>Harpellales</taxon>
        <taxon>Legeriomycetaceae</taxon>
        <taxon>Zancudomyces</taxon>
    </lineage>
</organism>
<dbReference type="InterPro" id="IPR011993">
    <property type="entry name" value="PH-like_dom_sf"/>
</dbReference>
<comment type="caution">
    <text evidence="5">The sequence shown here is derived from an EMBL/GenBank/DDBJ whole genome shotgun (WGS) entry which is preliminary data.</text>
</comment>
<dbReference type="AlphaFoldDB" id="A0A1R1PW04"/>
<feature type="compositionally biased region" description="Basic and acidic residues" evidence="3">
    <location>
        <begin position="84"/>
        <end position="125"/>
    </location>
</feature>
<dbReference type="SUPFAM" id="SSF50729">
    <property type="entry name" value="PH domain-like"/>
    <property type="match status" value="1"/>
</dbReference>
<protein>
    <submittedName>
        <fullName evidence="5">Ran-specific GTPase-activating protein 2</fullName>
    </submittedName>
</protein>
<evidence type="ECO:0000313" key="5">
    <source>
        <dbReference type="EMBL" id="OMH85082.1"/>
    </source>
</evidence>
<keyword evidence="2" id="KW-0539">Nucleus</keyword>
<dbReference type="SMART" id="SM00160">
    <property type="entry name" value="RanBD"/>
    <property type="match status" value="1"/>
</dbReference>
<feature type="region of interest" description="Disordered" evidence="3">
    <location>
        <begin position="1"/>
        <end position="132"/>
    </location>
</feature>
<dbReference type="OrthoDB" id="185618at2759"/>
<dbReference type="EMBL" id="LSSK01000112">
    <property type="protein sequence ID" value="OMH85082.1"/>
    <property type="molecule type" value="Genomic_DNA"/>
</dbReference>
<dbReference type="InterPro" id="IPR000156">
    <property type="entry name" value="Ran_bind_dom"/>
</dbReference>
<keyword evidence="6" id="KW-1185">Reference proteome</keyword>
<dbReference type="Proteomes" id="UP000188320">
    <property type="component" value="Unassembled WGS sequence"/>
</dbReference>
<gene>
    <name evidence="5" type="ORF">AX774_g1377</name>
</gene>
<evidence type="ECO:0000256" key="3">
    <source>
        <dbReference type="SAM" id="MobiDB-lite"/>
    </source>
</evidence>
<feature type="domain" description="RanBD1" evidence="4">
    <location>
        <begin position="237"/>
        <end position="349"/>
    </location>
</feature>
<proteinExistence type="predicted"/>
<evidence type="ECO:0000256" key="2">
    <source>
        <dbReference type="ARBA" id="ARBA00023242"/>
    </source>
</evidence>
<dbReference type="Pfam" id="PF00638">
    <property type="entry name" value="Ran_BP1"/>
    <property type="match status" value="1"/>
</dbReference>
<dbReference type="Gene3D" id="2.30.29.30">
    <property type="entry name" value="Pleckstrin-homology domain (PH domain)/Phosphotyrosine-binding domain (PTB)"/>
    <property type="match status" value="1"/>
</dbReference>
<accession>A0A1R1PW04</accession>
<evidence type="ECO:0000313" key="6">
    <source>
        <dbReference type="Proteomes" id="UP000188320"/>
    </source>
</evidence>
<comment type="subcellular location">
    <subcellularLocation>
        <location evidence="1">Nucleus</location>
    </subcellularLocation>
</comment>
<dbReference type="GO" id="GO:0005634">
    <property type="term" value="C:nucleus"/>
    <property type="evidence" value="ECO:0007669"/>
    <property type="project" value="UniProtKB-SubCell"/>
</dbReference>
<name>A0A1R1PW04_ZANCU</name>
<evidence type="ECO:0000256" key="1">
    <source>
        <dbReference type="ARBA" id="ARBA00004123"/>
    </source>
</evidence>
<reference evidence="6" key="1">
    <citation type="submission" date="2017-01" db="EMBL/GenBank/DDBJ databases">
        <authorList>
            <person name="Wang Y."/>
            <person name="White M."/>
            <person name="Kvist S."/>
            <person name="Moncalvo J.-M."/>
        </authorList>
    </citation>
    <scope>NUCLEOTIDE SEQUENCE [LARGE SCALE GENOMIC DNA]</scope>
    <source>
        <strain evidence="6">COL-18-3</strain>
    </source>
</reference>
<evidence type="ECO:0000259" key="4">
    <source>
        <dbReference type="PROSITE" id="PS50196"/>
    </source>
</evidence>
<dbReference type="PROSITE" id="PS50196">
    <property type="entry name" value="RANBD1"/>
    <property type="match status" value="1"/>
</dbReference>
<sequence>MNCTIKNLKRTEEDGEAQIQEIKRAKHEDGDKQDDGDLTRDNVEESSSKIEKPEVELESEQKDAINETQKSDRDLAKSAIKSPQNEEEKKENGDQPKKDDDNNDEHSSTSKDNGLKGEEKGESFNKKQQSGFSGKIEFKTSFGFSAGKVENKQHSIQFGSSTAFQKGTAAKPAMSEAFTFGKSNVSKVDFGDLAAKAADGEKSEGNAFEKMLKTVEKDDSLNASEHLALNSNPSSRPKPVVTKTYEEDEEVLFSHRAKLFELIEGNWAERGVGVMKLNRKKDRLKYRLVMRADLTFRLVLNMPLFDGFKPISDGKFVRLTFVEPSNNETQNYALRFNSMQEAESLVEHILGLNY</sequence>
<dbReference type="PANTHER" id="PTHR23138">
    <property type="entry name" value="RAN BINDING PROTEIN"/>
    <property type="match status" value="1"/>
</dbReference>